<keyword evidence="6" id="KW-1185">Reference proteome</keyword>
<evidence type="ECO:0000256" key="1">
    <source>
        <dbReference type="ARBA" id="ARBA00008668"/>
    </source>
</evidence>
<gene>
    <name evidence="5" type="ordered locus">Isova_0182</name>
</gene>
<dbReference type="KEGG" id="iva:Isova_0182"/>
<dbReference type="HOGENOM" id="CLU_065859_2_1_11"/>
<keyword evidence="3" id="KW-0732">Signal</keyword>
<dbReference type="Proteomes" id="UP000009236">
    <property type="component" value="Chromosome"/>
</dbReference>
<evidence type="ECO:0000256" key="2">
    <source>
        <dbReference type="ARBA" id="ARBA00022801"/>
    </source>
</evidence>
<dbReference type="PANTHER" id="PTHR43695:SF1">
    <property type="entry name" value="RHAMNOGALACTURONAN ACETYLESTERASE"/>
    <property type="match status" value="1"/>
</dbReference>
<evidence type="ECO:0000259" key="4">
    <source>
        <dbReference type="Pfam" id="PF13472"/>
    </source>
</evidence>
<evidence type="ECO:0000256" key="3">
    <source>
        <dbReference type="SAM" id="SignalP"/>
    </source>
</evidence>
<comment type="similarity">
    <text evidence="1">Belongs to the 'GDSL' lipolytic enzyme family.</text>
</comment>
<name>F6FRQ0_ISOV2</name>
<protein>
    <submittedName>
        <fullName evidence="5">Lipolytic protein G-D-S-L family</fullName>
    </submittedName>
</protein>
<proteinExistence type="inferred from homology"/>
<dbReference type="SUPFAM" id="SSF52266">
    <property type="entry name" value="SGNH hydrolase"/>
    <property type="match status" value="1"/>
</dbReference>
<accession>F6FRQ0</accession>
<feature type="domain" description="SGNH hydrolase-type esterase" evidence="4">
    <location>
        <begin position="51"/>
        <end position="237"/>
    </location>
</feature>
<dbReference type="AlphaFoldDB" id="F6FRQ0"/>
<organism evidence="6">
    <name type="scientific">Isoptericola variabilis (strain 225)</name>
    <dbReference type="NCBI Taxonomy" id="743718"/>
    <lineage>
        <taxon>Bacteria</taxon>
        <taxon>Bacillati</taxon>
        <taxon>Actinomycetota</taxon>
        <taxon>Actinomycetes</taxon>
        <taxon>Micrococcales</taxon>
        <taxon>Promicromonosporaceae</taxon>
        <taxon>Isoptericola</taxon>
    </lineage>
</organism>
<feature type="chain" id="PRO_5003334190" evidence="3">
    <location>
        <begin position="35"/>
        <end position="278"/>
    </location>
</feature>
<dbReference type="Pfam" id="PF13472">
    <property type="entry name" value="Lipase_GDSL_2"/>
    <property type="match status" value="1"/>
</dbReference>
<dbReference type="InterPro" id="IPR036514">
    <property type="entry name" value="SGNH_hydro_sf"/>
</dbReference>
<evidence type="ECO:0000313" key="5">
    <source>
        <dbReference type="EMBL" id="AEG42991.1"/>
    </source>
</evidence>
<dbReference type="GO" id="GO:0016787">
    <property type="term" value="F:hydrolase activity"/>
    <property type="evidence" value="ECO:0007669"/>
    <property type="project" value="UniProtKB-KW"/>
</dbReference>
<reference evidence="5 6" key="1">
    <citation type="submission" date="2011-05" db="EMBL/GenBank/DDBJ databases">
        <title>Complete sequence of Isoptericola variabilis 225.</title>
        <authorList>
            <consortium name="US DOE Joint Genome Institute"/>
            <person name="Lucas S."/>
            <person name="Han J."/>
            <person name="Lapidus A."/>
            <person name="Cheng J.-F."/>
            <person name="Goodwin L."/>
            <person name="Pitluck S."/>
            <person name="Peters L."/>
            <person name="Mikhailova N."/>
            <person name="Zeytun A."/>
            <person name="Han C."/>
            <person name="Tapia R."/>
            <person name="Land M."/>
            <person name="Hauser L."/>
            <person name="Kyrpides N."/>
            <person name="Ivanova N."/>
            <person name="Pagani I."/>
            <person name="Siebers A."/>
            <person name="Allgaier M."/>
            <person name="Thelen M."/>
            <person name="Hugenholtz P."/>
            <person name="Gladden J."/>
            <person name="Woyke T."/>
        </authorList>
    </citation>
    <scope>NUCLEOTIDE SEQUENCE [LARGE SCALE GENOMIC DNA]</scope>
    <source>
        <strain evidence="6">225</strain>
    </source>
</reference>
<sequence>MRPVATSHPMSRRSVLAGLASVPLAVTVAGPAAADEHPAADRLRRTIFIAGDSTAAPKSVAKAPETGWGMALPFYLVNRVGVANHARNGRSSKSFVDEGRLDAILADIAEGDVLVVQFGHNDSKADDPARYTEPWSTYQEYLTRYLDGARERGAVPVLATPAERRRFDSAGNAYSSHGDYPEAMRALARREGVALVDVQRDSLALWQELGPQETTRYFLHTDDGRVDNTHFNTPGAAAVARMVVRGLLEEGVLRPRDVRRLEEVPEPAWFTWLPQDPA</sequence>
<dbReference type="PANTHER" id="PTHR43695">
    <property type="entry name" value="PUTATIVE (AFU_ORTHOLOGUE AFUA_2G17250)-RELATED"/>
    <property type="match status" value="1"/>
</dbReference>
<dbReference type="Gene3D" id="3.40.50.1110">
    <property type="entry name" value="SGNH hydrolase"/>
    <property type="match status" value="1"/>
</dbReference>
<dbReference type="InterPro" id="IPR037459">
    <property type="entry name" value="RhgT-like"/>
</dbReference>
<feature type="signal peptide" evidence="3">
    <location>
        <begin position="1"/>
        <end position="34"/>
    </location>
</feature>
<evidence type="ECO:0000313" key="6">
    <source>
        <dbReference type="Proteomes" id="UP000009236"/>
    </source>
</evidence>
<dbReference type="PROSITE" id="PS51318">
    <property type="entry name" value="TAT"/>
    <property type="match status" value="1"/>
</dbReference>
<dbReference type="eggNOG" id="COG2755">
    <property type="taxonomic scope" value="Bacteria"/>
</dbReference>
<keyword evidence="2" id="KW-0378">Hydrolase</keyword>
<dbReference type="InterPro" id="IPR013830">
    <property type="entry name" value="SGNH_hydro"/>
</dbReference>
<dbReference type="InterPro" id="IPR006311">
    <property type="entry name" value="TAT_signal"/>
</dbReference>
<dbReference type="CDD" id="cd01821">
    <property type="entry name" value="Rhamnogalacturan_acetylesterase_like"/>
    <property type="match status" value="1"/>
</dbReference>
<dbReference type="STRING" id="743718.Isova_0182"/>
<dbReference type="EMBL" id="CP002810">
    <property type="protein sequence ID" value="AEG42991.1"/>
    <property type="molecule type" value="Genomic_DNA"/>
</dbReference>